<evidence type="ECO:0000259" key="10">
    <source>
        <dbReference type="Pfam" id="PF02518"/>
    </source>
</evidence>
<feature type="transmembrane region" description="Helical" evidence="9">
    <location>
        <begin position="97"/>
        <end position="115"/>
    </location>
</feature>
<gene>
    <name evidence="13" type="ORF">F4557_002323</name>
    <name evidence="12" type="ORF">GCM10009546_55920</name>
</gene>
<comment type="caution">
    <text evidence="13">The sequence shown here is derived from an EMBL/GenBank/DDBJ whole genome shotgun (WGS) entry which is preliminary data.</text>
</comment>
<keyword evidence="7" id="KW-0067">ATP-binding</keyword>
<keyword evidence="9" id="KW-1133">Transmembrane helix</keyword>
<proteinExistence type="predicted"/>
<evidence type="ECO:0000313" key="12">
    <source>
        <dbReference type="EMBL" id="GAA0586371.1"/>
    </source>
</evidence>
<dbReference type="InterPro" id="IPR036890">
    <property type="entry name" value="HATPase_C_sf"/>
</dbReference>
<dbReference type="InterPro" id="IPR011712">
    <property type="entry name" value="Sig_transdc_His_kin_sub3_dim/P"/>
</dbReference>
<reference evidence="12 15" key="1">
    <citation type="journal article" date="2019" name="Int. J. Syst. Evol. Microbiol.">
        <title>The Global Catalogue of Microorganisms (GCM) 10K type strain sequencing project: providing services to taxonomists for standard genome sequencing and annotation.</title>
        <authorList>
            <consortium name="The Broad Institute Genomics Platform"/>
            <consortium name="The Broad Institute Genome Sequencing Center for Infectious Disease"/>
            <person name="Wu L."/>
            <person name="Ma J."/>
        </authorList>
    </citation>
    <scope>NUCLEOTIDE SEQUENCE [LARGE SCALE GENOMIC DNA]</scope>
    <source>
        <strain evidence="12 15">JCM 10667</strain>
    </source>
</reference>
<feature type="domain" description="Signal transduction histidine kinase subgroup 3 dimerisation and phosphoacceptor" evidence="11">
    <location>
        <begin position="203"/>
        <end position="268"/>
    </location>
</feature>
<protein>
    <recommendedName>
        <fullName evidence="2">histidine kinase</fullName>
        <ecNumber evidence="2">2.7.13.3</ecNumber>
    </recommendedName>
</protein>
<keyword evidence="5" id="KW-0547">Nucleotide-binding</keyword>
<keyword evidence="6 13" id="KW-0418">Kinase</keyword>
<reference evidence="12" key="3">
    <citation type="submission" date="2023-12" db="EMBL/GenBank/DDBJ databases">
        <authorList>
            <person name="Sun Q."/>
            <person name="Inoue M."/>
        </authorList>
    </citation>
    <scope>NUCLEOTIDE SEQUENCE</scope>
    <source>
        <strain evidence="12">JCM 10667</strain>
    </source>
</reference>
<name>A0A7W7IBB3_9ACTN</name>
<evidence type="ECO:0000256" key="2">
    <source>
        <dbReference type="ARBA" id="ARBA00012438"/>
    </source>
</evidence>
<keyword evidence="4" id="KW-0808">Transferase</keyword>
<accession>A0A7W7IBB3</accession>
<evidence type="ECO:0000256" key="7">
    <source>
        <dbReference type="ARBA" id="ARBA00022840"/>
    </source>
</evidence>
<keyword evidence="9" id="KW-0472">Membrane</keyword>
<dbReference type="Gene3D" id="3.30.565.10">
    <property type="entry name" value="Histidine kinase-like ATPase, C-terminal domain"/>
    <property type="match status" value="1"/>
</dbReference>
<evidence type="ECO:0000256" key="4">
    <source>
        <dbReference type="ARBA" id="ARBA00022679"/>
    </source>
</evidence>
<evidence type="ECO:0000313" key="15">
    <source>
        <dbReference type="Proteomes" id="UP001501427"/>
    </source>
</evidence>
<dbReference type="AlphaFoldDB" id="A0A7W7IBB3"/>
<keyword evidence="9" id="KW-0812">Transmembrane</keyword>
<dbReference type="Pfam" id="PF07730">
    <property type="entry name" value="HisKA_3"/>
    <property type="match status" value="1"/>
</dbReference>
<dbReference type="InterPro" id="IPR003594">
    <property type="entry name" value="HATPase_dom"/>
</dbReference>
<dbReference type="CDD" id="cd16917">
    <property type="entry name" value="HATPase_UhpB-NarQ-NarX-like"/>
    <property type="match status" value="1"/>
</dbReference>
<dbReference type="PANTHER" id="PTHR24421:SF10">
    <property type="entry name" value="NITRATE_NITRITE SENSOR PROTEIN NARQ"/>
    <property type="match status" value="1"/>
</dbReference>
<dbReference type="Pfam" id="PF02518">
    <property type="entry name" value="HATPase_c"/>
    <property type="match status" value="1"/>
</dbReference>
<dbReference type="RefSeq" id="WP_184882289.1">
    <property type="nucleotide sequence ID" value="NZ_BAAAHD010000062.1"/>
</dbReference>
<dbReference type="GO" id="GO:0016020">
    <property type="term" value="C:membrane"/>
    <property type="evidence" value="ECO:0007669"/>
    <property type="project" value="InterPro"/>
</dbReference>
<dbReference type="EMBL" id="BAAAHD010000062">
    <property type="protein sequence ID" value="GAA0586371.1"/>
    <property type="molecule type" value="Genomic_DNA"/>
</dbReference>
<evidence type="ECO:0000256" key="6">
    <source>
        <dbReference type="ARBA" id="ARBA00022777"/>
    </source>
</evidence>
<dbReference type="SUPFAM" id="SSF55874">
    <property type="entry name" value="ATPase domain of HSP90 chaperone/DNA topoisomerase II/histidine kinase"/>
    <property type="match status" value="1"/>
</dbReference>
<dbReference type="EC" id="2.7.13.3" evidence="2"/>
<evidence type="ECO:0000256" key="1">
    <source>
        <dbReference type="ARBA" id="ARBA00000085"/>
    </source>
</evidence>
<keyword evidence="8" id="KW-0902">Two-component regulatory system</keyword>
<dbReference type="InterPro" id="IPR050482">
    <property type="entry name" value="Sensor_HK_TwoCompSys"/>
</dbReference>
<comment type="catalytic activity">
    <reaction evidence="1">
        <text>ATP + protein L-histidine = ADP + protein N-phospho-L-histidine.</text>
        <dbReference type="EC" id="2.7.13.3"/>
    </reaction>
</comment>
<dbReference type="PANTHER" id="PTHR24421">
    <property type="entry name" value="NITRATE/NITRITE SENSOR PROTEIN NARX-RELATED"/>
    <property type="match status" value="1"/>
</dbReference>
<evidence type="ECO:0000256" key="3">
    <source>
        <dbReference type="ARBA" id="ARBA00022553"/>
    </source>
</evidence>
<evidence type="ECO:0000259" key="11">
    <source>
        <dbReference type="Pfam" id="PF07730"/>
    </source>
</evidence>
<organism evidence="13 14">
    <name type="scientific">Actinomadura livida</name>
    <dbReference type="NCBI Taxonomy" id="79909"/>
    <lineage>
        <taxon>Bacteria</taxon>
        <taxon>Bacillati</taxon>
        <taxon>Actinomycetota</taxon>
        <taxon>Actinomycetes</taxon>
        <taxon>Streptosporangiales</taxon>
        <taxon>Thermomonosporaceae</taxon>
        <taxon>Actinomadura</taxon>
    </lineage>
</organism>
<keyword evidence="3" id="KW-0597">Phosphoprotein</keyword>
<evidence type="ECO:0000256" key="8">
    <source>
        <dbReference type="ARBA" id="ARBA00023012"/>
    </source>
</evidence>
<feature type="domain" description="Histidine kinase/HSP90-like ATPase" evidence="10">
    <location>
        <begin position="312"/>
        <end position="396"/>
    </location>
</feature>
<dbReference type="Gene3D" id="1.20.5.1930">
    <property type="match status" value="1"/>
</dbReference>
<evidence type="ECO:0000313" key="13">
    <source>
        <dbReference type="EMBL" id="MBB4773905.1"/>
    </source>
</evidence>
<feature type="transmembrane region" description="Helical" evidence="9">
    <location>
        <begin position="66"/>
        <end position="85"/>
    </location>
</feature>
<dbReference type="GO" id="GO:0005524">
    <property type="term" value="F:ATP binding"/>
    <property type="evidence" value="ECO:0007669"/>
    <property type="project" value="UniProtKB-KW"/>
</dbReference>
<keyword evidence="15" id="KW-1185">Reference proteome</keyword>
<feature type="transmembrane region" description="Helical" evidence="9">
    <location>
        <begin position="27"/>
        <end position="46"/>
    </location>
</feature>
<evidence type="ECO:0000313" key="14">
    <source>
        <dbReference type="Proteomes" id="UP000549343"/>
    </source>
</evidence>
<dbReference type="GO" id="GO:0000155">
    <property type="term" value="F:phosphorelay sensor kinase activity"/>
    <property type="evidence" value="ECO:0007669"/>
    <property type="project" value="InterPro"/>
</dbReference>
<evidence type="ECO:0000256" key="9">
    <source>
        <dbReference type="SAM" id="Phobius"/>
    </source>
</evidence>
<dbReference type="GO" id="GO:0046983">
    <property type="term" value="F:protein dimerization activity"/>
    <property type="evidence" value="ECO:0007669"/>
    <property type="project" value="InterPro"/>
</dbReference>
<reference evidence="13 14" key="2">
    <citation type="submission" date="2020-08" db="EMBL/GenBank/DDBJ databases">
        <title>Sequencing the genomes of 1000 actinobacteria strains.</title>
        <authorList>
            <person name="Klenk H.-P."/>
        </authorList>
    </citation>
    <scope>NUCLEOTIDE SEQUENCE [LARGE SCALE GENOMIC DNA]</scope>
    <source>
        <strain evidence="13 14">DSM 44772</strain>
    </source>
</reference>
<dbReference type="EMBL" id="JACHMV010000001">
    <property type="protein sequence ID" value="MBB4773905.1"/>
    <property type="molecule type" value="Genomic_DNA"/>
</dbReference>
<dbReference type="Proteomes" id="UP001501427">
    <property type="component" value="Unassembled WGS sequence"/>
</dbReference>
<dbReference type="Proteomes" id="UP000549343">
    <property type="component" value="Unassembled WGS sequence"/>
</dbReference>
<evidence type="ECO:0000256" key="5">
    <source>
        <dbReference type="ARBA" id="ARBA00022741"/>
    </source>
</evidence>
<sequence length="397" mass="42016">MDTPDSAPTAVPGTGARRRVVICKARPVDGVIRAVVVGLLVTWGLVVYVRDMADADPMPALRGPGLALVLLSAVLFATLGSGLWIGRHRGSSRWRMGIVLLLTSMAAAVTLYAATPAADRGLLFCMAALWALLIRLPLRWGVAVSALAIAMVGGLGEGFRDGADLGLLAAFAGITAGGVASRQNAVAQEATRRAEAANAVLAERSHIAREIHDILAHSLSAQIVHLEGARLLLSRDGDRVQALERVERARNLARSGLEETRRALATLRGEMPEPQEVIAELAEEFYQSTGRPCEVRVTGDPRDLPPQAGLTVVRTAQEALTNVRKHAPGARAHVTLRYLGDKVELEVTDSGGTEPVVAADGGGYGLVGMRERAELIDGTLMTGPDGRGFRVSLRVPV</sequence>